<keyword evidence="1" id="KW-0732">Signal</keyword>
<sequence length="149" mass="15212">MNGLALRSTLVGVSVAALALPLAATTASAEPTDINVTAHAVGSTVTTEITNNGSSTADCMLGIRKTLETPPDYGKMNLASNGNDVITSTFENVAPADYLVTWKCESPTGEKWGTRPELQPDHVTAVPTPVTVERCNGSGCPPPAGSSGG</sequence>
<evidence type="ECO:0008006" key="4">
    <source>
        <dbReference type="Google" id="ProtNLM"/>
    </source>
</evidence>
<dbReference type="RefSeq" id="WP_068013658.1">
    <property type="nucleotide sequence ID" value="NZ_QQAZ01000007.1"/>
</dbReference>
<name>A0A370GZE8_9NOCA</name>
<evidence type="ECO:0000313" key="2">
    <source>
        <dbReference type="EMBL" id="RDI49035.1"/>
    </source>
</evidence>
<keyword evidence="3" id="KW-1185">Reference proteome</keyword>
<evidence type="ECO:0000256" key="1">
    <source>
        <dbReference type="SAM" id="SignalP"/>
    </source>
</evidence>
<dbReference type="AlphaFoldDB" id="A0A370GZE8"/>
<organism evidence="2 3">
    <name type="scientific">Nocardia mexicana</name>
    <dbReference type="NCBI Taxonomy" id="279262"/>
    <lineage>
        <taxon>Bacteria</taxon>
        <taxon>Bacillati</taxon>
        <taxon>Actinomycetota</taxon>
        <taxon>Actinomycetes</taxon>
        <taxon>Mycobacteriales</taxon>
        <taxon>Nocardiaceae</taxon>
        <taxon>Nocardia</taxon>
    </lineage>
</organism>
<feature type="signal peptide" evidence="1">
    <location>
        <begin position="1"/>
        <end position="29"/>
    </location>
</feature>
<dbReference type="Proteomes" id="UP000255355">
    <property type="component" value="Unassembled WGS sequence"/>
</dbReference>
<dbReference type="OrthoDB" id="9928623at2"/>
<evidence type="ECO:0000313" key="3">
    <source>
        <dbReference type="Proteomes" id="UP000255355"/>
    </source>
</evidence>
<proteinExistence type="predicted"/>
<protein>
    <recommendedName>
        <fullName evidence="4">Ig-like domain-containing protein</fullName>
    </recommendedName>
</protein>
<dbReference type="EMBL" id="QQAZ01000007">
    <property type="protein sequence ID" value="RDI49035.1"/>
    <property type="molecule type" value="Genomic_DNA"/>
</dbReference>
<gene>
    <name evidence="2" type="ORF">DFR68_107160</name>
</gene>
<accession>A0A370GZE8</accession>
<feature type="chain" id="PRO_5016595685" description="Ig-like domain-containing protein" evidence="1">
    <location>
        <begin position="30"/>
        <end position="149"/>
    </location>
</feature>
<reference evidence="2 3" key="1">
    <citation type="submission" date="2018-07" db="EMBL/GenBank/DDBJ databases">
        <title>Genomic Encyclopedia of Type Strains, Phase IV (KMG-IV): sequencing the most valuable type-strain genomes for metagenomic binning, comparative biology and taxonomic classification.</title>
        <authorList>
            <person name="Goeker M."/>
        </authorList>
    </citation>
    <scope>NUCLEOTIDE SEQUENCE [LARGE SCALE GENOMIC DNA]</scope>
    <source>
        <strain evidence="2 3">DSM 44952</strain>
    </source>
</reference>
<comment type="caution">
    <text evidence="2">The sequence shown here is derived from an EMBL/GenBank/DDBJ whole genome shotgun (WGS) entry which is preliminary data.</text>
</comment>